<dbReference type="NCBIfam" id="TIGR01512">
    <property type="entry name" value="ATPase-IB2_Cd"/>
    <property type="match status" value="1"/>
</dbReference>
<evidence type="ECO:0000256" key="13">
    <source>
        <dbReference type="ARBA" id="ARBA00047308"/>
    </source>
</evidence>
<reference evidence="17 18" key="1">
    <citation type="submission" date="2018-08" db="EMBL/GenBank/DDBJ databases">
        <title>Genomic Encyclopedia of Archaeal and Bacterial Type Strains, Phase II (KMG-II): from individual species to whole genera.</title>
        <authorList>
            <person name="Goeker M."/>
        </authorList>
    </citation>
    <scope>NUCLEOTIDE SEQUENCE [LARGE SCALE GENOMIC DNA]</scope>
    <source>
        <strain evidence="17 18">DSM 17099</strain>
    </source>
</reference>
<proteinExistence type="inferred from homology"/>
<keyword evidence="10 14" id="KW-1133">Transmembrane helix</keyword>
<sequence>MCDEQAERFEWTVTGMDCAACTRKISAAVERMPGVGEVSVGLMAEKLSLTLQPGGTSREQIEDAVRKLGFGIAPRGQEAPRKKAFVLPDAKPGAAAGQAAVPAAQGHDHAGHDDPAERDKSWYRTAKGRLVILTGVLLAAAWAFELLTTAEWGTWAFVLACLIGVAPVSKRAFEALRMGQPFTIESLMTIAAVGALFIGAAEEAALVVFLFAVGEVLEGVAAGKARDGIRALANLVPKTALLEVNGKTREVPANSLEIGQVVLVRPGDRIPADGAIAEGTSGIDDSPVTGESVPVTKGPGDGVFAGSINTEAALRVRVMREPADNTIARIIRLVEEAEEARAPTERFIDRFSRWYMPAVVAVSALVVLVPPLAFGADWGSWIYRGLALLLIGCPCALVISVPASIASSLSAGAKRGLLMKGGAVIEAAAKVNQVAFDKTGTLTHGRPVVTDLVPAAGVDEAGLLAVAGGVEAGSSHPLAQAILARAAEAGVAPLPAREARALVGRGVEAVVADEPAWVSSPRHAAEQGGIEADAIRRATALESEGKTVVAVFRARRPLGLIAMRDEPRADAAEAMAQLRALDVGAVMLTGDNPRTAEAIAGALGMDHRAGMLPEGKLAAIREMAAQGGVMMIGDGINDAPALKQASVGVAMGSGTDVALETADAAILRDRVADVPALIRLARATMGNIRQNVAIALGLKAVFLVTSVLGITGLWIAILADTGATVLVTLNALRLLRFRPEQA</sequence>
<dbReference type="EMBL" id="QTUJ01000001">
    <property type="protein sequence ID" value="REF72614.1"/>
    <property type="molecule type" value="Genomic_DNA"/>
</dbReference>
<dbReference type="PANTHER" id="PTHR48085">
    <property type="entry name" value="CADMIUM/ZINC-TRANSPORTING ATPASE HMA2-RELATED"/>
    <property type="match status" value="1"/>
</dbReference>
<dbReference type="Pfam" id="PF00403">
    <property type="entry name" value="HMA"/>
    <property type="match status" value="1"/>
</dbReference>
<dbReference type="InterPro" id="IPR001757">
    <property type="entry name" value="P_typ_ATPase"/>
</dbReference>
<feature type="transmembrane region" description="Helical" evidence="14">
    <location>
        <begin position="181"/>
        <end position="198"/>
    </location>
</feature>
<comment type="subcellular location">
    <subcellularLocation>
        <location evidence="1">Cell membrane</location>
        <topology evidence="1">Multi-pass membrane protein</topology>
    </subcellularLocation>
</comment>
<evidence type="ECO:0000313" key="17">
    <source>
        <dbReference type="EMBL" id="REF72614.1"/>
    </source>
</evidence>
<organism evidence="17 18">
    <name type="scientific">Paracoccus versutus</name>
    <name type="common">Thiobacillus versutus</name>
    <dbReference type="NCBI Taxonomy" id="34007"/>
    <lineage>
        <taxon>Bacteria</taxon>
        <taxon>Pseudomonadati</taxon>
        <taxon>Pseudomonadota</taxon>
        <taxon>Alphaproteobacteria</taxon>
        <taxon>Rhodobacterales</taxon>
        <taxon>Paracoccaceae</taxon>
        <taxon>Paracoccus</taxon>
    </lineage>
</organism>
<dbReference type="SUPFAM" id="SSF81665">
    <property type="entry name" value="Calcium ATPase, transmembrane domain M"/>
    <property type="match status" value="1"/>
</dbReference>
<dbReference type="GO" id="GO:0015086">
    <property type="term" value="F:cadmium ion transmembrane transporter activity"/>
    <property type="evidence" value="ECO:0007669"/>
    <property type="project" value="TreeGrafter"/>
</dbReference>
<evidence type="ECO:0000256" key="4">
    <source>
        <dbReference type="ARBA" id="ARBA00022553"/>
    </source>
</evidence>
<comment type="catalytic activity">
    <reaction evidence="13">
        <text>Zn(2+)(in) + ATP + H2O = Zn(2+)(out) + ADP + phosphate + H(+)</text>
        <dbReference type="Rhea" id="RHEA:20621"/>
        <dbReference type="ChEBI" id="CHEBI:15377"/>
        <dbReference type="ChEBI" id="CHEBI:15378"/>
        <dbReference type="ChEBI" id="CHEBI:29105"/>
        <dbReference type="ChEBI" id="CHEBI:30616"/>
        <dbReference type="ChEBI" id="CHEBI:43474"/>
        <dbReference type="ChEBI" id="CHEBI:456216"/>
        <dbReference type="EC" id="7.2.2.12"/>
    </reaction>
</comment>
<dbReference type="CDD" id="cd07546">
    <property type="entry name" value="P-type_ATPase_Pb_Zn_Cd2-like"/>
    <property type="match status" value="1"/>
</dbReference>
<keyword evidence="8 14" id="KW-0067">ATP-binding</keyword>
<evidence type="ECO:0000256" key="1">
    <source>
        <dbReference type="ARBA" id="ARBA00004651"/>
    </source>
</evidence>
<dbReference type="InterPro" id="IPR018303">
    <property type="entry name" value="ATPase_P-typ_P_site"/>
</dbReference>
<dbReference type="PROSITE" id="PS50846">
    <property type="entry name" value="HMA_2"/>
    <property type="match status" value="1"/>
</dbReference>
<dbReference type="SUPFAM" id="SSF56784">
    <property type="entry name" value="HAD-like"/>
    <property type="match status" value="1"/>
</dbReference>
<evidence type="ECO:0000256" key="9">
    <source>
        <dbReference type="ARBA" id="ARBA00022967"/>
    </source>
</evidence>
<dbReference type="PROSITE" id="PS01229">
    <property type="entry name" value="COF_2"/>
    <property type="match status" value="1"/>
</dbReference>
<dbReference type="GO" id="GO:0046872">
    <property type="term" value="F:metal ion binding"/>
    <property type="evidence" value="ECO:0007669"/>
    <property type="project" value="UniProtKB-KW"/>
</dbReference>
<evidence type="ECO:0000256" key="10">
    <source>
        <dbReference type="ARBA" id="ARBA00022989"/>
    </source>
</evidence>
<dbReference type="Gene3D" id="3.40.50.1000">
    <property type="entry name" value="HAD superfamily/HAD-like"/>
    <property type="match status" value="1"/>
</dbReference>
<protein>
    <recommendedName>
        <fullName evidence="12">P-type Zn(2+) transporter</fullName>
        <ecNumber evidence="12">7.2.2.12</ecNumber>
    </recommendedName>
</protein>
<evidence type="ECO:0000256" key="6">
    <source>
        <dbReference type="ARBA" id="ARBA00022723"/>
    </source>
</evidence>
<dbReference type="Pfam" id="PF00702">
    <property type="entry name" value="Hydrolase"/>
    <property type="match status" value="1"/>
</dbReference>
<dbReference type="SUPFAM" id="SSF55008">
    <property type="entry name" value="HMA, heavy metal-associated domain"/>
    <property type="match status" value="1"/>
</dbReference>
<dbReference type="AlphaFoldDB" id="A0A3D9XQ99"/>
<feature type="transmembrane region" description="Helical" evidence="14">
    <location>
        <begin position="128"/>
        <end position="146"/>
    </location>
</feature>
<feature type="transmembrane region" description="Helical" evidence="14">
    <location>
        <begin position="152"/>
        <end position="169"/>
    </location>
</feature>
<dbReference type="EC" id="7.2.2.12" evidence="12"/>
<evidence type="ECO:0000256" key="12">
    <source>
        <dbReference type="ARBA" id="ARBA00039097"/>
    </source>
</evidence>
<keyword evidence="6 14" id="KW-0479">Metal-binding</keyword>
<dbReference type="PANTHER" id="PTHR48085:SF5">
    <property type="entry name" value="CADMIUM_ZINC-TRANSPORTING ATPASE HMA4-RELATED"/>
    <property type="match status" value="1"/>
</dbReference>
<evidence type="ECO:0000256" key="3">
    <source>
        <dbReference type="ARBA" id="ARBA00022475"/>
    </source>
</evidence>
<feature type="domain" description="HMA" evidence="16">
    <location>
        <begin position="7"/>
        <end position="73"/>
    </location>
</feature>
<feature type="transmembrane region" description="Helical" evidence="14">
    <location>
        <begin position="204"/>
        <end position="222"/>
    </location>
</feature>
<evidence type="ECO:0000256" key="14">
    <source>
        <dbReference type="RuleBase" id="RU362081"/>
    </source>
</evidence>
<feature type="compositionally biased region" description="Basic and acidic residues" evidence="15">
    <location>
        <begin position="106"/>
        <end position="118"/>
    </location>
</feature>
<keyword evidence="5 14" id="KW-0812">Transmembrane</keyword>
<dbReference type="Gene3D" id="2.70.150.10">
    <property type="entry name" value="Calcium-transporting ATPase, cytoplasmic transduction domain A"/>
    <property type="match status" value="1"/>
</dbReference>
<dbReference type="FunFam" id="2.70.150.10:FF:000002">
    <property type="entry name" value="Copper-transporting ATPase 1, putative"/>
    <property type="match status" value="1"/>
</dbReference>
<dbReference type="SFLD" id="SFLDS00003">
    <property type="entry name" value="Haloacid_Dehalogenase"/>
    <property type="match status" value="1"/>
</dbReference>
<feature type="transmembrane region" description="Helical" evidence="14">
    <location>
        <begin position="354"/>
        <end position="374"/>
    </location>
</feature>
<evidence type="ECO:0000256" key="15">
    <source>
        <dbReference type="SAM" id="MobiDB-lite"/>
    </source>
</evidence>
<dbReference type="CDD" id="cd00371">
    <property type="entry name" value="HMA"/>
    <property type="match status" value="1"/>
</dbReference>
<dbReference type="Gene3D" id="3.40.1110.10">
    <property type="entry name" value="Calcium-transporting ATPase, cytoplasmic domain N"/>
    <property type="match status" value="1"/>
</dbReference>
<dbReference type="InterPro" id="IPR036412">
    <property type="entry name" value="HAD-like_sf"/>
</dbReference>
<dbReference type="InterPro" id="IPR044492">
    <property type="entry name" value="P_typ_ATPase_HD_dom"/>
</dbReference>
<dbReference type="SUPFAM" id="SSF81653">
    <property type="entry name" value="Calcium ATPase, transduction domain A"/>
    <property type="match status" value="1"/>
</dbReference>
<keyword evidence="3 14" id="KW-1003">Cell membrane</keyword>
<dbReference type="SFLD" id="SFLDG00002">
    <property type="entry name" value="C1.7:_P-type_atpase_like"/>
    <property type="match status" value="1"/>
</dbReference>
<dbReference type="PROSITE" id="PS00154">
    <property type="entry name" value="ATPASE_E1_E2"/>
    <property type="match status" value="1"/>
</dbReference>
<evidence type="ECO:0000256" key="5">
    <source>
        <dbReference type="ARBA" id="ARBA00022692"/>
    </source>
</evidence>
<dbReference type="InterPro" id="IPR023299">
    <property type="entry name" value="ATPase_P-typ_cyto_dom_N"/>
</dbReference>
<dbReference type="InterPro" id="IPR017969">
    <property type="entry name" value="Heavy-metal-associated_CS"/>
</dbReference>
<dbReference type="InterPro" id="IPR036163">
    <property type="entry name" value="HMA_dom_sf"/>
</dbReference>
<keyword evidence="11 14" id="KW-0472">Membrane</keyword>
<dbReference type="InterPro" id="IPR023214">
    <property type="entry name" value="HAD_sf"/>
</dbReference>
<evidence type="ECO:0000256" key="11">
    <source>
        <dbReference type="ARBA" id="ARBA00023136"/>
    </source>
</evidence>
<dbReference type="GO" id="GO:0016463">
    <property type="term" value="F:P-type zinc transporter activity"/>
    <property type="evidence" value="ECO:0007669"/>
    <property type="project" value="UniProtKB-EC"/>
</dbReference>
<evidence type="ECO:0000256" key="7">
    <source>
        <dbReference type="ARBA" id="ARBA00022741"/>
    </source>
</evidence>
<dbReference type="Proteomes" id="UP000256941">
    <property type="component" value="Unassembled WGS sequence"/>
</dbReference>
<dbReference type="RefSeq" id="WP_116221004.1">
    <property type="nucleotide sequence ID" value="NZ_CP038196.1"/>
</dbReference>
<dbReference type="InterPro" id="IPR059000">
    <property type="entry name" value="ATPase_P-type_domA"/>
</dbReference>
<feature type="transmembrane region" description="Helical" evidence="14">
    <location>
        <begin position="386"/>
        <end position="409"/>
    </location>
</feature>
<dbReference type="PRINTS" id="PR00943">
    <property type="entry name" value="CUATPASE"/>
</dbReference>
<dbReference type="PRINTS" id="PR00119">
    <property type="entry name" value="CATATPASE"/>
</dbReference>
<dbReference type="InterPro" id="IPR023298">
    <property type="entry name" value="ATPase_P-typ_TM_dom_sf"/>
</dbReference>
<gene>
    <name evidence="17" type="ORF">BDD41_1101</name>
</gene>
<keyword evidence="4" id="KW-0597">Phosphoprotein</keyword>
<dbReference type="InterPro" id="IPR051014">
    <property type="entry name" value="Cation_Transport_ATPase_IB"/>
</dbReference>
<keyword evidence="7 14" id="KW-0547">Nucleotide-binding</keyword>
<dbReference type="InterPro" id="IPR006121">
    <property type="entry name" value="HMA_dom"/>
</dbReference>
<accession>A0A3D9XQ99</accession>
<dbReference type="NCBIfam" id="TIGR01494">
    <property type="entry name" value="ATPase_P-type"/>
    <property type="match status" value="1"/>
</dbReference>
<dbReference type="NCBIfam" id="TIGR01525">
    <property type="entry name" value="ATPase-IB_hvy"/>
    <property type="match status" value="1"/>
</dbReference>
<keyword evidence="9" id="KW-1278">Translocase</keyword>
<dbReference type="GO" id="GO:0016887">
    <property type="term" value="F:ATP hydrolysis activity"/>
    <property type="evidence" value="ECO:0007669"/>
    <property type="project" value="InterPro"/>
</dbReference>
<comment type="caution">
    <text evidence="17">The sequence shown here is derived from an EMBL/GenBank/DDBJ whole genome shotgun (WGS) entry which is preliminary data.</text>
</comment>
<dbReference type="Pfam" id="PF00122">
    <property type="entry name" value="E1-E2_ATPase"/>
    <property type="match status" value="1"/>
</dbReference>
<feature type="transmembrane region" description="Helical" evidence="14">
    <location>
        <begin position="692"/>
        <end position="717"/>
    </location>
</feature>
<dbReference type="PROSITE" id="PS01047">
    <property type="entry name" value="HMA_1"/>
    <property type="match status" value="1"/>
</dbReference>
<name>A0A3D9XQ99_PARVE</name>
<dbReference type="GO" id="GO:0005524">
    <property type="term" value="F:ATP binding"/>
    <property type="evidence" value="ECO:0007669"/>
    <property type="project" value="UniProtKB-UniRule"/>
</dbReference>
<comment type="similarity">
    <text evidence="2 14">Belongs to the cation transport ATPase (P-type) (TC 3.A.3) family. Type IB subfamily.</text>
</comment>
<feature type="region of interest" description="Disordered" evidence="15">
    <location>
        <begin position="97"/>
        <end position="118"/>
    </location>
</feature>
<dbReference type="GO" id="GO:0005886">
    <property type="term" value="C:plasma membrane"/>
    <property type="evidence" value="ECO:0007669"/>
    <property type="project" value="UniProtKB-SubCell"/>
</dbReference>
<dbReference type="InterPro" id="IPR008250">
    <property type="entry name" value="ATPase_P-typ_transduc_dom_A_sf"/>
</dbReference>
<evidence type="ECO:0000256" key="2">
    <source>
        <dbReference type="ARBA" id="ARBA00006024"/>
    </source>
</evidence>
<evidence type="ECO:0000256" key="8">
    <source>
        <dbReference type="ARBA" id="ARBA00022840"/>
    </source>
</evidence>
<evidence type="ECO:0000259" key="16">
    <source>
        <dbReference type="PROSITE" id="PS50846"/>
    </source>
</evidence>
<dbReference type="SFLD" id="SFLDF00027">
    <property type="entry name" value="p-type_atpase"/>
    <property type="match status" value="1"/>
</dbReference>
<evidence type="ECO:0000313" key="18">
    <source>
        <dbReference type="Proteomes" id="UP000256941"/>
    </source>
</evidence>
<dbReference type="Gene3D" id="3.30.70.100">
    <property type="match status" value="1"/>
</dbReference>
<dbReference type="InterPro" id="IPR027256">
    <property type="entry name" value="P-typ_ATPase_IB"/>
</dbReference>